<reference evidence="2" key="1">
    <citation type="journal article" date="2023" name="Comput. Struct. Biotechnol. J.">
        <title>Discovery of a novel marine Bacteroidetes with a rich repertoire of carbohydrate-active enzymes.</title>
        <authorList>
            <person name="Chen B."/>
            <person name="Liu G."/>
            <person name="Chen Q."/>
            <person name="Wang H."/>
            <person name="Liu L."/>
            <person name="Tang K."/>
        </authorList>
    </citation>
    <scope>NUCLEOTIDE SEQUENCE</scope>
    <source>
        <strain evidence="2">TK19036</strain>
    </source>
</reference>
<dbReference type="Gene3D" id="3.40.228.10">
    <property type="entry name" value="Dimethylsulfoxide Reductase, domain 2"/>
    <property type="match status" value="1"/>
</dbReference>
<dbReference type="CDD" id="cd02784">
    <property type="entry name" value="MopB_CT_PHLH"/>
    <property type="match status" value="1"/>
</dbReference>
<feature type="domain" description="4Fe-4S ferredoxin-type" evidence="1">
    <location>
        <begin position="771"/>
        <end position="801"/>
    </location>
</feature>
<feature type="domain" description="4Fe-4S ferredoxin-type" evidence="1">
    <location>
        <begin position="837"/>
        <end position="868"/>
    </location>
</feature>
<feature type="domain" description="4Fe-4S ferredoxin-type" evidence="1">
    <location>
        <begin position="869"/>
        <end position="898"/>
    </location>
</feature>
<evidence type="ECO:0000259" key="1">
    <source>
        <dbReference type="PROSITE" id="PS51379"/>
    </source>
</evidence>
<dbReference type="InterPro" id="IPR030948">
    <property type="entry name" value="TAT_var_transloc_signal_dom"/>
</dbReference>
<dbReference type="Gene3D" id="3.30.70.20">
    <property type="match status" value="2"/>
</dbReference>
<dbReference type="EMBL" id="CP120682">
    <property type="protein sequence ID" value="WKN36931.1"/>
    <property type="molecule type" value="Genomic_DNA"/>
</dbReference>
<dbReference type="PANTHER" id="PTHR42783">
    <property type="entry name" value="GLUTAMATE SYNTHASE [NADPH] SMALL CHAIN"/>
    <property type="match status" value="1"/>
</dbReference>
<dbReference type="NCBIfam" id="TIGR04519">
    <property type="entry name" value="MoCo_extend_TAT"/>
    <property type="match status" value="1"/>
</dbReference>
<dbReference type="CDD" id="cd10551">
    <property type="entry name" value="PsrB"/>
    <property type="match status" value="1"/>
</dbReference>
<dbReference type="InterPro" id="IPR006311">
    <property type="entry name" value="TAT_signal"/>
</dbReference>
<dbReference type="Gene3D" id="2.20.25.90">
    <property type="entry name" value="ADC-like domains"/>
    <property type="match status" value="1"/>
</dbReference>
<dbReference type="PANTHER" id="PTHR42783:SF3">
    <property type="entry name" value="GLUTAMATE SYNTHASE [NADPH] SMALL CHAIN-RELATED"/>
    <property type="match status" value="1"/>
</dbReference>
<name>A0AA49GRC5_9BACT</name>
<organism evidence="2">
    <name type="scientific">Roseihalotalea indica</name>
    <dbReference type="NCBI Taxonomy" id="2867963"/>
    <lineage>
        <taxon>Bacteria</taxon>
        <taxon>Pseudomonadati</taxon>
        <taxon>Bacteroidota</taxon>
        <taxon>Cytophagia</taxon>
        <taxon>Cytophagales</taxon>
        <taxon>Catalimonadaceae</taxon>
        <taxon>Roseihalotalea</taxon>
    </lineage>
</organism>
<sequence length="1030" mass="113983">MKQSKKRYWKGLEELRNDPEFVKNADKEFPEYLPLDDRKGGDSSLGSNTRRDFLKMMGFGISAATLAACEAPVRKAIPYVVKPVDVDPSIPNYYASSYIDGGDYCSIVVKTREGRPIKIEGNNRSTVTMGGTNAQVQASVLSLYDKQRLQGPVMNGEPTSWSELDNSIRQGLRRGGRMALVSYTVLSPTTQKAIDELVAAYPGLEHVQYDPISADGMLEANRASFGQAVLPSYDFSKANVIVSFGADFLGTWIAPIIYSRQYAQTRKLNQGKKTMSRHYQFESALSLSGANADYRSQIKPSQEGIAVAQLYNLVAAKAGGSSVNAPEGGDIKFLEKAAADLLQARGKSLVVSGSNDPAVQGMVNAINNLLGNYGQTLDISRPAYYRKGNNQAMERMAQSLEQGQLKGVIFYNCNPVYDFYQGEMIGRTIVNADISISTSDRMDETAAQVTHIAPDHHYLESWNDAQPQAGQLSLVQPAITPIFDTRQAQSSFLTWANSSETDYYTYLRNNWRTTAFAAQSEAANFDIFWDQALYDGTLETSGGAEGSVSATSFAGNTNSFAASIRENYQPNSEGLELVLYQKVGLGAGRQANNPWLQEMPDPISKACWDNYVAIPQSMAREMDVTMSEGKTKMAQVTVGDKTLVLPVLVQPGQASGTISIALGYGRTKAGKVANGVGVDVNSLIPKVNGHAAYYVQDVQIEILGDSYRIAQTQTHQTFMGRETVIQDAVLSEYQENPKAGRYEPHIETYSGPKDPDEISLWKGHKYPNHHWVMGIDLNSCIGCGACTVACQVENNVPVVGRQEVINRRDMHWIRIDRYYSSDAVEDVKEMEKASDNPEVTFQPMLCQQCNNAPCETVCPVAATTHSSEGLNQMTYNRCIGTRYCANNCPYKVRRFNWFKYHDNKQFSDVNIAMNDDLGKMVLNPDVTVRSRGVMEKCTFCVQRIQLGKLEAKKEGRRPEDGEINTACAESCPTEAIVFGDYNDPNSRISQLVTQEADGRAYNVLHEIGVRPNIWYLTKIRNKDEQEEINA</sequence>
<dbReference type="PROSITE" id="PS51318">
    <property type="entry name" value="TAT"/>
    <property type="match status" value="1"/>
</dbReference>
<dbReference type="Pfam" id="PF13247">
    <property type="entry name" value="Fer4_11"/>
    <property type="match status" value="1"/>
</dbReference>
<dbReference type="SUPFAM" id="SSF54862">
    <property type="entry name" value="4Fe-4S ferredoxins"/>
    <property type="match status" value="1"/>
</dbReference>
<dbReference type="Gene3D" id="3.40.50.740">
    <property type="match status" value="1"/>
</dbReference>
<proteinExistence type="predicted"/>
<protein>
    <submittedName>
        <fullName evidence="2">TAT-variant-translocated molybdopterin oxidoreductase</fullName>
    </submittedName>
</protein>
<evidence type="ECO:0000313" key="2">
    <source>
        <dbReference type="EMBL" id="WKN36931.1"/>
    </source>
</evidence>
<dbReference type="PROSITE" id="PS51379">
    <property type="entry name" value="4FE4S_FER_2"/>
    <property type="match status" value="3"/>
</dbReference>
<dbReference type="SUPFAM" id="SSF53706">
    <property type="entry name" value="Formate dehydrogenase/DMSO reductase, domains 1-3"/>
    <property type="match status" value="1"/>
</dbReference>
<dbReference type="AlphaFoldDB" id="A0AA49GRC5"/>
<accession>A0AA49GRC5</accession>
<dbReference type="InterPro" id="IPR017896">
    <property type="entry name" value="4Fe4S_Fe-S-bd"/>
</dbReference>
<gene>
    <name evidence="2" type="ORF">K4G66_31685</name>
</gene>
<dbReference type="Gene3D" id="3.30.2070.10">
    <property type="entry name" value="Formate dehydrogenase/DMSO reductase"/>
    <property type="match status" value="1"/>
</dbReference>
<reference evidence="2" key="2">
    <citation type="journal article" date="2024" name="Antonie Van Leeuwenhoek">
        <title>Roseihalotalea indica gen. nov., sp. nov., a halophilic Bacteroidetes from mesopelagic Southwest Indian Ocean with higher carbohydrate metabolic potential.</title>
        <authorList>
            <person name="Chen B."/>
            <person name="Zhang M."/>
            <person name="Lin D."/>
            <person name="Ye J."/>
            <person name="Tang K."/>
        </authorList>
    </citation>
    <scope>NUCLEOTIDE SEQUENCE</scope>
    <source>
        <strain evidence="2">TK19036</strain>
    </source>
</reference>